<keyword evidence="1 2" id="KW-0408">Iron</keyword>
<dbReference type="SUPFAM" id="SSF111148">
    <property type="entry name" value="YggX-like"/>
    <property type="match status" value="1"/>
</dbReference>
<dbReference type="InterPro" id="IPR036766">
    <property type="entry name" value="Fe_traffick_prot_YggX_sf"/>
</dbReference>
<proteinExistence type="inferred from homology"/>
<comment type="caution">
    <text evidence="3">The sequence shown here is derived from an EMBL/GenBank/DDBJ whole genome shotgun (WGS) entry which is preliminary data.</text>
</comment>
<dbReference type="HAMAP" id="MF_00686">
    <property type="entry name" value="Fe_traffic_YggX"/>
    <property type="match status" value="1"/>
</dbReference>
<sequence>MSKKVFCKKFQKEMPALSMPPMPGPKGQEVLENVSQEAWELWKSHQTTLINEKHLDMSDPENRLWLIDQMDKFFCNEDYEKASGFKALD</sequence>
<comment type="similarity">
    <text evidence="2">Belongs to the Fe(2+)-trafficking protein family.</text>
</comment>
<evidence type="ECO:0000256" key="2">
    <source>
        <dbReference type="HAMAP-Rule" id="MF_00686"/>
    </source>
</evidence>
<dbReference type="EMBL" id="SHBI01000001">
    <property type="protein sequence ID" value="RZO23279.1"/>
    <property type="molecule type" value="Genomic_DNA"/>
</dbReference>
<dbReference type="NCBIfam" id="NF003817">
    <property type="entry name" value="PRK05408.1"/>
    <property type="match status" value="1"/>
</dbReference>
<evidence type="ECO:0000313" key="3">
    <source>
        <dbReference type="EMBL" id="RZO23279.1"/>
    </source>
</evidence>
<dbReference type="PANTHER" id="PTHR36965:SF1">
    <property type="entry name" value="FE(2+)-TRAFFICKING PROTEIN-RELATED"/>
    <property type="match status" value="1"/>
</dbReference>
<evidence type="ECO:0000313" key="4">
    <source>
        <dbReference type="Proteomes" id="UP000315782"/>
    </source>
</evidence>
<dbReference type="PANTHER" id="PTHR36965">
    <property type="entry name" value="FE(2+)-TRAFFICKING PROTEIN-RELATED"/>
    <property type="match status" value="1"/>
</dbReference>
<gene>
    <name evidence="3" type="ORF">EVA96_00500</name>
</gene>
<dbReference type="InterPro" id="IPR007457">
    <property type="entry name" value="Fe_traffick_prot_YggX"/>
</dbReference>
<dbReference type="PIRSF" id="PIRSF029827">
    <property type="entry name" value="Fe_traffic_YggX"/>
    <property type="match status" value="1"/>
</dbReference>
<accession>A0A520MPZ5</accession>
<dbReference type="GO" id="GO:0005829">
    <property type="term" value="C:cytosol"/>
    <property type="evidence" value="ECO:0007669"/>
    <property type="project" value="TreeGrafter"/>
</dbReference>
<comment type="function">
    <text evidence="2">Could be a mediator in iron transactions between iron acquisition and iron-requiring processes, such as synthesis and/or repair of Fe-S clusters in biosynthetic enzymes.</text>
</comment>
<protein>
    <recommendedName>
        <fullName evidence="2">Probable Fe(2+)-trafficking protein</fullName>
    </recommendedName>
</protein>
<dbReference type="AlphaFoldDB" id="A0A520MPZ5"/>
<dbReference type="Proteomes" id="UP000315782">
    <property type="component" value="Unassembled WGS sequence"/>
</dbReference>
<dbReference type="Pfam" id="PF04362">
    <property type="entry name" value="Iron_traffic"/>
    <property type="match status" value="1"/>
</dbReference>
<evidence type="ECO:0000256" key="1">
    <source>
        <dbReference type="ARBA" id="ARBA00023004"/>
    </source>
</evidence>
<dbReference type="GO" id="GO:0034599">
    <property type="term" value="P:cellular response to oxidative stress"/>
    <property type="evidence" value="ECO:0007669"/>
    <property type="project" value="TreeGrafter"/>
</dbReference>
<dbReference type="GO" id="GO:0005506">
    <property type="term" value="F:iron ion binding"/>
    <property type="evidence" value="ECO:0007669"/>
    <property type="project" value="UniProtKB-UniRule"/>
</dbReference>
<reference evidence="3 4" key="1">
    <citation type="submission" date="2019-02" db="EMBL/GenBank/DDBJ databases">
        <title>Prokaryotic population dynamics and viral predation in marine succession experiment using metagenomics: the confinement effect.</title>
        <authorList>
            <person name="Haro-Moreno J.M."/>
            <person name="Rodriguez-Valera F."/>
            <person name="Lopez-Perez M."/>
        </authorList>
    </citation>
    <scope>NUCLEOTIDE SEQUENCE [LARGE SCALE GENOMIC DNA]</scope>
    <source>
        <strain evidence="3">MED-G163</strain>
    </source>
</reference>
<dbReference type="Gene3D" id="1.10.3880.10">
    <property type="entry name" value="Fe(II) trafficking protein YggX"/>
    <property type="match status" value="1"/>
</dbReference>
<organism evidence="3 4">
    <name type="scientific">SAR86 cluster bacterium</name>
    <dbReference type="NCBI Taxonomy" id="2030880"/>
    <lineage>
        <taxon>Bacteria</taxon>
        <taxon>Pseudomonadati</taxon>
        <taxon>Pseudomonadota</taxon>
        <taxon>Gammaproteobacteria</taxon>
        <taxon>SAR86 cluster</taxon>
    </lineage>
</organism>
<name>A0A520MPZ5_9GAMM</name>